<evidence type="ECO:0000313" key="3">
    <source>
        <dbReference type="Proteomes" id="UP000036367"/>
    </source>
</evidence>
<dbReference type="Gene3D" id="2.40.128.130">
    <property type="entry name" value="Autotransporter beta-domain"/>
    <property type="match status" value="1"/>
</dbReference>
<dbReference type="SUPFAM" id="SSF103515">
    <property type="entry name" value="Autotransporter"/>
    <property type="match status" value="1"/>
</dbReference>
<accession>A0A0J1BBZ0</accession>
<dbReference type="SMART" id="SM00869">
    <property type="entry name" value="Autotransporter"/>
    <property type="match status" value="1"/>
</dbReference>
<dbReference type="EMBL" id="LECT01000029">
    <property type="protein sequence ID" value="KLU04063.1"/>
    <property type="molecule type" value="Genomic_DNA"/>
</dbReference>
<protein>
    <submittedName>
        <fullName evidence="2">Outer membrane autotransporter barrel</fullName>
    </submittedName>
</protein>
<sequence>MPMKRVTPTKGTTGMCKMTRSTPVCLSTCSRRLRRSILRGLVVGCLTFAAPVAIQAEDIEVVNLNNTGTGSLREAISNATAGDRIVFNIPGGGTIALGSDLPEITDNVSFTNQNVAAVIIDRAGNGPISVTGGTIDFGELQIAAGGLSPDIEMSAAATLIGNADQITANIQAAGTIAPGDSSAAGSVGELIINGDLDATDATLQVDVNGAGSPNDLVRVIGNGTVTDATLTPNFVGSNYSIGDTFTVFSATGGLAGALTNPAEVFQLSSNPFLEAIINSNPNDLTLLIQDNGESFTSVLDGCGQLGAVTEIDRLRTAGTVTQMSAIGNLRSSSSLGVSQAVGQLAGAIYPSLVDAEINEVHNSLSGIRDRVLLQQTDLDSSGHWSPWVRGYGMTLDTSVEGCMAEGYRRKVGGIELGTGYLAASGLGAHGFAQLGAADTDMNTLGQGADTDSYRFGGTVQYVGEWLYGYGAGGYGFQDHSIHRGMSSLEPGTSADGESDGTAQFGAVEIGTVHRGQNWLWLSFVSLQGVQADADGETETGDSEFVLTSSDVDGESLRSMVGVSLAGTNQTGLGPATTQLRFGWLHEFLDDQQSGIHEVQAVAPTEFLVQSANTGRDWLSIGTQLDWGFVLGGQFTLAYQGNLNSDSTFQSGMVGTRWIW</sequence>
<dbReference type="Pfam" id="PF03797">
    <property type="entry name" value="Autotransporter"/>
    <property type="match status" value="1"/>
</dbReference>
<feature type="domain" description="Autotransporter" evidence="1">
    <location>
        <begin position="379"/>
        <end position="659"/>
    </location>
</feature>
<comment type="caution">
    <text evidence="2">The sequence shown here is derived from an EMBL/GenBank/DDBJ whole genome shotgun (WGS) entry which is preliminary data.</text>
</comment>
<dbReference type="Proteomes" id="UP000036367">
    <property type="component" value="Unassembled WGS sequence"/>
</dbReference>
<evidence type="ECO:0000313" key="2">
    <source>
        <dbReference type="EMBL" id="KLU04063.1"/>
    </source>
</evidence>
<proteinExistence type="predicted"/>
<dbReference type="AlphaFoldDB" id="A0A0J1BBZ0"/>
<organism evidence="2 3">
    <name type="scientific">Rhodopirellula islandica</name>
    <dbReference type="NCBI Taxonomy" id="595434"/>
    <lineage>
        <taxon>Bacteria</taxon>
        <taxon>Pseudomonadati</taxon>
        <taxon>Planctomycetota</taxon>
        <taxon>Planctomycetia</taxon>
        <taxon>Pirellulales</taxon>
        <taxon>Pirellulaceae</taxon>
        <taxon>Rhodopirellula</taxon>
    </lineage>
</organism>
<gene>
    <name evidence="2" type="ORF">RISK_003649</name>
</gene>
<reference evidence="2" key="1">
    <citation type="submission" date="2015-05" db="EMBL/GenBank/DDBJ databases">
        <title>Permanent draft genome of Rhodopirellula islandicus K833.</title>
        <authorList>
            <person name="Kizina J."/>
            <person name="Richter M."/>
            <person name="Glockner F.O."/>
            <person name="Harder J."/>
        </authorList>
    </citation>
    <scope>NUCLEOTIDE SEQUENCE [LARGE SCALE GENOMIC DNA]</scope>
    <source>
        <strain evidence="2">K833</strain>
    </source>
</reference>
<dbReference type="PATRIC" id="fig|595434.4.peg.3475"/>
<keyword evidence="3" id="KW-1185">Reference proteome</keyword>
<dbReference type="InterPro" id="IPR005546">
    <property type="entry name" value="Autotransporte_beta"/>
</dbReference>
<dbReference type="InterPro" id="IPR036709">
    <property type="entry name" value="Autotransporte_beta_dom_sf"/>
</dbReference>
<evidence type="ECO:0000259" key="1">
    <source>
        <dbReference type="PROSITE" id="PS51208"/>
    </source>
</evidence>
<name>A0A0J1BBZ0_RHOIS</name>
<dbReference type="PROSITE" id="PS51208">
    <property type="entry name" value="AUTOTRANSPORTER"/>
    <property type="match status" value="1"/>
</dbReference>